<dbReference type="Proteomes" id="UP000323569">
    <property type="component" value="Unassembled WGS sequence"/>
</dbReference>
<dbReference type="Gene3D" id="3.90.1570.10">
    <property type="entry name" value="tt1808, chain A"/>
    <property type="match status" value="1"/>
</dbReference>
<feature type="coiled-coil region" evidence="1">
    <location>
        <begin position="209"/>
        <end position="287"/>
    </location>
</feature>
<protein>
    <recommendedName>
        <fullName evidence="2">Putative restriction endonuclease domain-containing protein</fullName>
    </recommendedName>
</protein>
<dbReference type="EMBL" id="BHVO01000003">
    <property type="protein sequence ID" value="GCA68855.1"/>
    <property type="molecule type" value="Genomic_DNA"/>
</dbReference>
<evidence type="ECO:0000313" key="3">
    <source>
        <dbReference type="EMBL" id="GCA68855.1"/>
    </source>
</evidence>
<evidence type="ECO:0000256" key="1">
    <source>
        <dbReference type="SAM" id="Coils"/>
    </source>
</evidence>
<dbReference type="PANTHER" id="PTHR33352:SF3">
    <property type="entry name" value="SLR1612 PROTEIN"/>
    <property type="match status" value="1"/>
</dbReference>
<proteinExistence type="predicted"/>
<comment type="caution">
    <text evidence="3">The sequence shown here is derived from an EMBL/GenBank/DDBJ whole genome shotgun (WGS) entry which is preliminary data.</text>
</comment>
<reference evidence="3 4" key="1">
    <citation type="submission" date="2018-09" db="EMBL/GenBank/DDBJ databases">
        <title>Evolutionary history of phycoerythrin pigmentation in the water bloom-forming cyanobacterium Microcystis aeruginosa.</title>
        <authorList>
            <person name="Tanabe Y."/>
            <person name="Tanabe Y."/>
            <person name="Yamaguchi H."/>
        </authorList>
    </citation>
    <scope>NUCLEOTIDE SEQUENCE [LARGE SCALE GENOMIC DNA]</scope>
    <source>
        <strain evidence="3 4">NIES-2519</strain>
    </source>
</reference>
<dbReference type="InterPro" id="IPR011335">
    <property type="entry name" value="Restrct_endonuc-II-like"/>
</dbReference>
<evidence type="ECO:0000313" key="4">
    <source>
        <dbReference type="Proteomes" id="UP000323569"/>
    </source>
</evidence>
<dbReference type="AlphaFoldDB" id="A0A5A5R2W2"/>
<accession>A0A5A5R2W2</accession>
<gene>
    <name evidence="3" type="ORF">MiYa_00373</name>
</gene>
<dbReference type="CDD" id="cd06260">
    <property type="entry name" value="DUF820-like"/>
    <property type="match status" value="1"/>
</dbReference>
<name>A0A5A5R2W2_MICAE</name>
<organism evidence="3 4">
    <name type="scientific">Microcystis aeruginosa NIES-2519</name>
    <dbReference type="NCBI Taxonomy" id="2303981"/>
    <lineage>
        <taxon>Bacteria</taxon>
        <taxon>Bacillati</taxon>
        <taxon>Cyanobacteriota</taxon>
        <taxon>Cyanophyceae</taxon>
        <taxon>Oscillatoriophycideae</taxon>
        <taxon>Chroococcales</taxon>
        <taxon>Microcystaceae</taxon>
        <taxon>Microcystis</taxon>
    </lineage>
</organism>
<feature type="domain" description="Putative restriction endonuclease" evidence="2">
    <location>
        <begin position="25"/>
        <end position="178"/>
    </location>
</feature>
<dbReference type="RefSeq" id="WP_008196551.1">
    <property type="nucleotide sequence ID" value="NZ_BHVO01000003.1"/>
</dbReference>
<dbReference type="SUPFAM" id="SSF52980">
    <property type="entry name" value="Restriction endonuclease-like"/>
    <property type="match status" value="1"/>
</dbReference>
<keyword evidence="1" id="KW-0175">Coiled coil</keyword>
<evidence type="ECO:0000259" key="2">
    <source>
        <dbReference type="Pfam" id="PF05685"/>
    </source>
</evidence>
<dbReference type="PANTHER" id="PTHR33352">
    <property type="entry name" value="SLR1095 PROTEIN"/>
    <property type="match status" value="1"/>
</dbReference>
<dbReference type="InterPro" id="IPR012296">
    <property type="entry name" value="Nuclease_put_TT1808"/>
</dbReference>
<dbReference type="Pfam" id="PF05685">
    <property type="entry name" value="Uma2"/>
    <property type="match status" value="1"/>
</dbReference>
<sequence>MVNLTYNKNCPLPSAEELPSSDETPVDNQLQNDIPNLLLSLLALIWTGRDDWYFGVDMAVYYNPEESAFVPDGFLAVGVNHDTGERGRLSYVLWGEKYILPILFLEVVSEKYNSEYEEKFLNYQTLGILYYVIYNPLSGRRGRFKNRQRLEVYKLISGKYELLESENNRVWLPEIGLALGYEKGEHIAWYREWLYWYDQSGNRYLTAEERAMNAEAIAAQERLAKQEAEAIAAQERLAKQEAEAIAAQERLAKQEAEAIAAQERLAKQEAEQKAIRLAERLRALGINPDEM</sequence>
<dbReference type="InterPro" id="IPR008538">
    <property type="entry name" value="Uma2"/>
</dbReference>